<evidence type="ECO:0000256" key="1">
    <source>
        <dbReference type="SAM" id="MobiDB-lite"/>
    </source>
</evidence>
<protein>
    <submittedName>
        <fullName evidence="2">Uncharacterized protein</fullName>
    </submittedName>
</protein>
<keyword evidence="3" id="KW-1185">Reference proteome</keyword>
<dbReference type="EMBL" id="JANPWB010000002">
    <property type="protein sequence ID" value="KAJ1205022.1"/>
    <property type="molecule type" value="Genomic_DNA"/>
</dbReference>
<organism evidence="2 3">
    <name type="scientific">Pleurodeles waltl</name>
    <name type="common">Iberian ribbed newt</name>
    <dbReference type="NCBI Taxonomy" id="8319"/>
    <lineage>
        <taxon>Eukaryota</taxon>
        <taxon>Metazoa</taxon>
        <taxon>Chordata</taxon>
        <taxon>Craniata</taxon>
        <taxon>Vertebrata</taxon>
        <taxon>Euteleostomi</taxon>
        <taxon>Amphibia</taxon>
        <taxon>Batrachia</taxon>
        <taxon>Caudata</taxon>
        <taxon>Salamandroidea</taxon>
        <taxon>Salamandridae</taxon>
        <taxon>Pleurodelinae</taxon>
        <taxon>Pleurodeles</taxon>
    </lineage>
</organism>
<feature type="compositionally biased region" description="Basic residues" evidence="1">
    <location>
        <begin position="75"/>
        <end position="84"/>
    </location>
</feature>
<evidence type="ECO:0000313" key="2">
    <source>
        <dbReference type="EMBL" id="KAJ1205022.1"/>
    </source>
</evidence>
<feature type="region of interest" description="Disordered" evidence="1">
    <location>
        <begin position="1"/>
        <end position="120"/>
    </location>
</feature>
<dbReference type="AlphaFoldDB" id="A0AAV7VXJ9"/>
<accession>A0AAV7VXJ9</accession>
<dbReference type="Proteomes" id="UP001066276">
    <property type="component" value="Chromosome 1_2"/>
</dbReference>
<sequence>MGGTAFFKKQTRGGAPEGSTGLLKRGLPGTKASTGDRAAKEKKTSRGPTTPSTPEDHREGTAHQSDATLQPWRLPRPKTRHVGTAHRSDATLRPQPPGQKRRSHHWPSDQRKGSPVNGPRLFRLTAGFNSAGSERIGRSWSRARFAARDRGATPPPHRLSFPPFAAGHAKGSPVLGHVCFFLAAGFSTAGPEHMHWTLLSPGRWARAAARTATDGTAQERKLPLRDPHARAPGGGQGTKRLT</sequence>
<evidence type="ECO:0000313" key="3">
    <source>
        <dbReference type="Proteomes" id="UP001066276"/>
    </source>
</evidence>
<feature type="compositionally biased region" description="Gly residues" evidence="1">
    <location>
        <begin position="232"/>
        <end position="242"/>
    </location>
</feature>
<comment type="caution">
    <text evidence="2">The sequence shown here is derived from an EMBL/GenBank/DDBJ whole genome shotgun (WGS) entry which is preliminary data.</text>
</comment>
<feature type="compositionally biased region" description="Basic and acidic residues" evidence="1">
    <location>
        <begin position="217"/>
        <end position="229"/>
    </location>
</feature>
<gene>
    <name evidence="2" type="ORF">NDU88_000457</name>
</gene>
<reference evidence="2" key="1">
    <citation type="journal article" date="2022" name="bioRxiv">
        <title>Sequencing and chromosome-scale assembly of the giantPleurodeles waltlgenome.</title>
        <authorList>
            <person name="Brown T."/>
            <person name="Elewa A."/>
            <person name="Iarovenko S."/>
            <person name="Subramanian E."/>
            <person name="Araus A.J."/>
            <person name="Petzold A."/>
            <person name="Susuki M."/>
            <person name="Suzuki K.-i.T."/>
            <person name="Hayashi T."/>
            <person name="Toyoda A."/>
            <person name="Oliveira C."/>
            <person name="Osipova E."/>
            <person name="Leigh N.D."/>
            <person name="Simon A."/>
            <person name="Yun M.H."/>
        </authorList>
    </citation>
    <scope>NUCLEOTIDE SEQUENCE</scope>
    <source>
        <strain evidence="2">20211129_DDA</strain>
        <tissue evidence="2">Liver</tissue>
    </source>
</reference>
<name>A0AAV7VXJ9_PLEWA</name>
<proteinExistence type="predicted"/>
<feature type="region of interest" description="Disordered" evidence="1">
    <location>
        <begin position="209"/>
        <end position="242"/>
    </location>
</feature>